<name>A0A6G1DMW6_9ORYZ</name>
<reference evidence="1 2" key="1">
    <citation type="submission" date="2019-11" db="EMBL/GenBank/DDBJ databases">
        <title>Whole genome sequence of Oryza granulata.</title>
        <authorList>
            <person name="Li W."/>
        </authorList>
    </citation>
    <scope>NUCLEOTIDE SEQUENCE [LARGE SCALE GENOMIC DNA]</scope>
    <source>
        <strain evidence="2">cv. Menghai</strain>
        <tissue evidence="1">Leaf</tissue>
    </source>
</reference>
<dbReference type="AlphaFoldDB" id="A0A6G1DMW6"/>
<organism evidence="1 2">
    <name type="scientific">Oryza meyeriana var. granulata</name>
    <dbReference type="NCBI Taxonomy" id="110450"/>
    <lineage>
        <taxon>Eukaryota</taxon>
        <taxon>Viridiplantae</taxon>
        <taxon>Streptophyta</taxon>
        <taxon>Embryophyta</taxon>
        <taxon>Tracheophyta</taxon>
        <taxon>Spermatophyta</taxon>
        <taxon>Magnoliopsida</taxon>
        <taxon>Liliopsida</taxon>
        <taxon>Poales</taxon>
        <taxon>Poaceae</taxon>
        <taxon>BOP clade</taxon>
        <taxon>Oryzoideae</taxon>
        <taxon>Oryzeae</taxon>
        <taxon>Oryzinae</taxon>
        <taxon>Oryza</taxon>
        <taxon>Oryza meyeriana</taxon>
    </lineage>
</organism>
<comment type="caution">
    <text evidence="1">The sequence shown here is derived from an EMBL/GenBank/DDBJ whole genome shotgun (WGS) entry which is preliminary data.</text>
</comment>
<protein>
    <submittedName>
        <fullName evidence="1">Uncharacterized protein</fullName>
    </submittedName>
</protein>
<accession>A0A6G1DMW6</accession>
<gene>
    <name evidence="1" type="ORF">E2562_025379</name>
</gene>
<evidence type="ECO:0000313" key="2">
    <source>
        <dbReference type="Proteomes" id="UP000479710"/>
    </source>
</evidence>
<proteinExistence type="predicted"/>
<keyword evidence="2" id="KW-1185">Reference proteome</keyword>
<dbReference type="EMBL" id="SPHZ02000006">
    <property type="protein sequence ID" value="KAF0913968.1"/>
    <property type="molecule type" value="Genomic_DNA"/>
</dbReference>
<evidence type="ECO:0000313" key="1">
    <source>
        <dbReference type="EMBL" id="KAF0913968.1"/>
    </source>
</evidence>
<sequence length="184" mass="20648">MVVNIVDGECSKQKLDEVDDLPSAGVKEDSKVTCSHYGEVHKRHPTNVPCFRCGIIHRNYTLTAWIYGLEEFNCKVLLPGIEDSDDNQRAIVATGGTYVVEPHVLEALDRKRAWTELIDDDIEHKQTLVDLVDGKENNQKLDEANDLPWFVPDSEDNQSAMVATDKTYIPCFLVDGTIAENDAE</sequence>
<dbReference type="Proteomes" id="UP000479710">
    <property type="component" value="Unassembled WGS sequence"/>
</dbReference>